<reference evidence="2 3" key="1">
    <citation type="journal article" date="2016" name="Appl. Environ. Microbiol.">
        <title>Lack of Overt Genome Reduction in the Bryostatin-Producing Bryozoan Symbiont "Candidatus Endobugula sertula".</title>
        <authorList>
            <person name="Miller I.J."/>
            <person name="Vanee N."/>
            <person name="Fong S.S."/>
            <person name="Lim-Fong G.E."/>
            <person name="Kwan J.C."/>
        </authorList>
    </citation>
    <scope>NUCLEOTIDE SEQUENCE [LARGE SCALE GENOMIC DNA]</scope>
    <source>
        <strain evidence="2">AB1-4</strain>
    </source>
</reference>
<proteinExistence type="predicted"/>
<gene>
    <name evidence="2" type="ORF">AB835_11775</name>
</gene>
<dbReference type="SUPFAM" id="SSF47598">
    <property type="entry name" value="Ribbon-helix-helix"/>
    <property type="match status" value="1"/>
</dbReference>
<protein>
    <recommendedName>
        <fullName evidence="1">Ribbon-helix-helix protein CopG domain-containing protein</fullName>
    </recommendedName>
</protein>
<feature type="domain" description="Ribbon-helix-helix protein CopG" evidence="1">
    <location>
        <begin position="22"/>
        <end position="58"/>
    </location>
</feature>
<organism evidence="2 3">
    <name type="scientific">Candidatus Endobugula sertula</name>
    <name type="common">Bugula neritina bacterial symbiont</name>
    <dbReference type="NCBI Taxonomy" id="62101"/>
    <lineage>
        <taxon>Bacteria</taxon>
        <taxon>Pseudomonadati</taxon>
        <taxon>Pseudomonadota</taxon>
        <taxon>Gammaproteobacteria</taxon>
        <taxon>Cellvibrionales</taxon>
        <taxon>Cellvibrionaceae</taxon>
        <taxon>Candidatus Endobugula</taxon>
    </lineage>
</organism>
<comment type="caution">
    <text evidence="2">The sequence shown here is derived from an EMBL/GenBank/DDBJ whole genome shotgun (WGS) entry which is preliminary data.</text>
</comment>
<dbReference type="InterPro" id="IPR013321">
    <property type="entry name" value="Arc_rbn_hlx_hlx"/>
</dbReference>
<dbReference type="Gene3D" id="1.10.1220.10">
    <property type="entry name" value="Met repressor-like"/>
    <property type="match status" value="1"/>
</dbReference>
<dbReference type="Pfam" id="PF01402">
    <property type="entry name" value="RHH_1"/>
    <property type="match status" value="1"/>
</dbReference>
<evidence type="ECO:0000313" key="2">
    <source>
        <dbReference type="EMBL" id="ODS22873.1"/>
    </source>
</evidence>
<dbReference type="InterPro" id="IPR010985">
    <property type="entry name" value="Ribbon_hlx_hlx"/>
</dbReference>
<accession>A0A1D2QMT3</accession>
<dbReference type="GO" id="GO:0006355">
    <property type="term" value="P:regulation of DNA-templated transcription"/>
    <property type="evidence" value="ECO:0007669"/>
    <property type="project" value="InterPro"/>
</dbReference>
<evidence type="ECO:0000259" key="1">
    <source>
        <dbReference type="Pfam" id="PF01402"/>
    </source>
</evidence>
<dbReference type="AlphaFoldDB" id="A0A1D2QMT3"/>
<evidence type="ECO:0000313" key="3">
    <source>
        <dbReference type="Proteomes" id="UP000242502"/>
    </source>
</evidence>
<dbReference type="InterPro" id="IPR002145">
    <property type="entry name" value="CopG"/>
</dbReference>
<dbReference type="Proteomes" id="UP000242502">
    <property type="component" value="Unassembled WGS sequence"/>
</dbReference>
<sequence length="61" mass="7051">MDKTVTQRQQRFREQIAKGEKKRLQVVISCDEAKKLDDICAKEGVSKTDFVRHAIESWSKG</sequence>
<name>A0A1D2QMT3_9GAMM</name>
<dbReference type="EMBL" id="MDLC01000048">
    <property type="protein sequence ID" value="ODS22873.1"/>
    <property type="molecule type" value="Genomic_DNA"/>
</dbReference>
<dbReference type="STRING" id="62101.AB835_11775"/>